<dbReference type="Pfam" id="PF02566">
    <property type="entry name" value="OsmC"/>
    <property type="match status" value="1"/>
</dbReference>
<dbReference type="PANTHER" id="PTHR39624">
    <property type="entry name" value="PROTEIN INVOLVED IN RIMO-MEDIATED BETA-METHYLTHIOLATION OF RIBOSOMAL PROTEIN S12 YCAO"/>
    <property type="match status" value="1"/>
</dbReference>
<keyword evidence="3" id="KW-1185">Reference proteome</keyword>
<dbReference type="InterPro" id="IPR003718">
    <property type="entry name" value="OsmC/Ohr_fam"/>
</dbReference>
<dbReference type="PANTHER" id="PTHR39624:SF2">
    <property type="entry name" value="OSMC-LIKE PROTEIN"/>
    <property type="match status" value="1"/>
</dbReference>
<proteinExistence type="predicted"/>
<keyword evidence="1" id="KW-0472">Membrane</keyword>
<name>A0ABT7VQ42_9GAMM</name>
<dbReference type="InterPro" id="IPR015946">
    <property type="entry name" value="KH_dom-like_a/b"/>
</dbReference>
<gene>
    <name evidence="2" type="ORF">QUF54_00270</name>
</gene>
<organism evidence="2 3">
    <name type="scientific">Candidatus Marithioploca araucensis</name>
    <dbReference type="NCBI Taxonomy" id="70273"/>
    <lineage>
        <taxon>Bacteria</taxon>
        <taxon>Pseudomonadati</taxon>
        <taxon>Pseudomonadota</taxon>
        <taxon>Gammaproteobacteria</taxon>
        <taxon>Thiotrichales</taxon>
        <taxon>Thiotrichaceae</taxon>
        <taxon>Candidatus Marithioploca</taxon>
    </lineage>
</organism>
<dbReference type="InterPro" id="IPR036102">
    <property type="entry name" value="OsmC/Ohrsf"/>
</dbReference>
<evidence type="ECO:0000313" key="2">
    <source>
        <dbReference type="EMBL" id="MDM8561770.1"/>
    </source>
</evidence>
<evidence type="ECO:0000313" key="3">
    <source>
        <dbReference type="Proteomes" id="UP001171945"/>
    </source>
</evidence>
<dbReference type="Proteomes" id="UP001171945">
    <property type="component" value="Unassembled WGS sequence"/>
</dbReference>
<reference evidence="2" key="1">
    <citation type="submission" date="2023-06" db="EMBL/GenBank/DDBJ databases">
        <title>Uncultivated large filamentous bacteria from sulfidic sediments reveal new species and different genomic features in energy metabolism and defense.</title>
        <authorList>
            <person name="Fonseca A."/>
        </authorList>
    </citation>
    <scope>NUCLEOTIDE SEQUENCE</scope>
    <source>
        <strain evidence="2">HSG4</strain>
    </source>
</reference>
<dbReference type="GO" id="GO:0004601">
    <property type="term" value="F:peroxidase activity"/>
    <property type="evidence" value="ECO:0007669"/>
    <property type="project" value="UniProtKB-KW"/>
</dbReference>
<accession>A0ABT7VQ42</accession>
<keyword evidence="2" id="KW-0575">Peroxidase</keyword>
<dbReference type="EC" id="1.11.1.-" evidence="2"/>
<dbReference type="Gene3D" id="3.30.300.20">
    <property type="match status" value="1"/>
</dbReference>
<sequence length="117" mass="12972">MDITVTFGGGLKVNAHFNNFTVCTDQTKKAGGEESAPEPFAYFLSSLVTCAGFFILRFCQTRKISTDGIQLRQSNDWNKQTKRLESISLEIELPPSFPEKYAPALIRAANECVAYIG</sequence>
<dbReference type="SUPFAM" id="SSF82784">
    <property type="entry name" value="OsmC-like"/>
    <property type="match status" value="1"/>
</dbReference>
<comment type="caution">
    <text evidence="2">The sequence shown here is derived from an EMBL/GenBank/DDBJ whole genome shotgun (WGS) entry which is preliminary data.</text>
</comment>
<dbReference type="EMBL" id="JAUCGM010000003">
    <property type="protein sequence ID" value="MDM8561770.1"/>
    <property type="molecule type" value="Genomic_DNA"/>
</dbReference>
<keyword evidence="1" id="KW-1133">Transmembrane helix</keyword>
<evidence type="ECO:0000256" key="1">
    <source>
        <dbReference type="SAM" id="Phobius"/>
    </source>
</evidence>
<feature type="transmembrane region" description="Helical" evidence="1">
    <location>
        <begin position="40"/>
        <end position="59"/>
    </location>
</feature>
<keyword evidence="1" id="KW-0812">Transmembrane</keyword>
<protein>
    <submittedName>
        <fullName evidence="2">OsmC family protein</fullName>
        <ecNumber evidence="2">1.11.1.-</ecNumber>
    </submittedName>
</protein>
<keyword evidence="2" id="KW-0560">Oxidoreductase</keyword>